<dbReference type="AlphaFoldDB" id="A0A1H5NWM4"/>
<dbReference type="Gene3D" id="2.60.40.1090">
    <property type="entry name" value="Fimbrial-type adhesion domain"/>
    <property type="match status" value="1"/>
</dbReference>
<dbReference type="PANTHER" id="PTHR33420">
    <property type="entry name" value="FIMBRIAL SUBUNIT ELFA-RELATED"/>
    <property type="match status" value="1"/>
</dbReference>
<sequence>MAMGLICLHGRIVMSAISKTVLSFMLLAASVSGVHATGAGSGTIAFEGEILEAACSIKPGDSDQTIQLGEIAKSQLALGGSSRSKEISIELTGCSITGLADKTVSATFTGAASADVSGALGIAGDAKGAGIMLVDGSGTAITLGAPTQVQLLQAGDNTLVFNAYLKGKATGDITPGRFAAVTNFSLAYL</sequence>
<evidence type="ECO:0000313" key="3">
    <source>
        <dbReference type="Proteomes" id="UP000183613"/>
    </source>
</evidence>
<evidence type="ECO:0000259" key="1">
    <source>
        <dbReference type="Pfam" id="PF00419"/>
    </source>
</evidence>
<dbReference type="InterPro" id="IPR036937">
    <property type="entry name" value="Adhesion_dom_fimbrial_sf"/>
</dbReference>
<reference evidence="2" key="1">
    <citation type="submission" date="2016-10" db="EMBL/GenBank/DDBJ databases">
        <authorList>
            <person name="Varghese N."/>
            <person name="Submissions S."/>
        </authorList>
    </citation>
    <scope>NUCLEOTIDE SEQUENCE [LARGE SCALE GENOMIC DNA]</scope>
    <source>
        <strain evidence="2">LMG 25555</strain>
    </source>
</reference>
<dbReference type="InterPro" id="IPR008966">
    <property type="entry name" value="Adhesion_dom_sf"/>
</dbReference>
<dbReference type="InterPro" id="IPR000259">
    <property type="entry name" value="Adhesion_dom_fimbrial"/>
</dbReference>
<dbReference type="PANTHER" id="PTHR33420:SF26">
    <property type="entry name" value="FIMBRIAL SUBUNIT"/>
    <property type="match status" value="1"/>
</dbReference>
<proteinExistence type="predicted"/>
<gene>
    <name evidence="2" type="ORF">SAMN04489800_4001</name>
</gene>
<dbReference type="SUPFAM" id="SSF49401">
    <property type="entry name" value="Bacterial adhesins"/>
    <property type="match status" value="1"/>
</dbReference>
<protein>
    <submittedName>
        <fullName evidence="2">Pilin (Type 1 fimbria component protein)</fullName>
    </submittedName>
</protein>
<dbReference type="Proteomes" id="UP000183613">
    <property type="component" value="Unassembled WGS sequence"/>
</dbReference>
<keyword evidence="3" id="KW-1185">Reference proteome</keyword>
<name>A0A1H5NWM4_PSEDM</name>
<dbReference type="GO" id="GO:0043709">
    <property type="term" value="P:cell adhesion involved in single-species biofilm formation"/>
    <property type="evidence" value="ECO:0007669"/>
    <property type="project" value="TreeGrafter"/>
</dbReference>
<evidence type="ECO:0000313" key="2">
    <source>
        <dbReference type="EMBL" id="SEF05118.1"/>
    </source>
</evidence>
<dbReference type="GO" id="GO:0009289">
    <property type="term" value="C:pilus"/>
    <property type="evidence" value="ECO:0007669"/>
    <property type="project" value="InterPro"/>
</dbReference>
<dbReference type="Pfam" id="PF00419">
    <property type="entry name" value="Fimbrial"/>
    <property type="match status" value="1"/>
</dbReference>
<dbReference type="EMBL" id="FNUD01000002">
    <property type="protein sequence ID" value="SEF05118.1"/>
    <property type="molecule type" value="Genomic_DNA"/>
</dbReference>
<dbReference type="InterPro" id="IPR050263">
    <property type="entry name" value="Bact_Fimbrial_Adh_Pro"/>
</dbReference>
<accession>A0A1H5NWM4</accession>
<organism evidence="2 3">
    <name type="scientific">Pseudomonas deceptionensis</name>
    <dbReference type="NCBI Taxonomy" id="882211"/>
    <lineage>
        <taxon>Bacteria</taxon>
        <taxon>Pseudomonadati</taxon>
        <taxon>Pseudomonadota</taxon>
        <taxon>Gammaproteobacteria</taxon>
        <taxon>Pseudomonadales</taxon>
        <taxon>Pseudomonadaceae</taxon>
        <taxon>Pseudomonas</taxon>
    </lineage>
</organism>
<feature type="domain" description="Fimbrial-type adhesion" evidence="1">
    <location>
        <begin position="44"/>
        <end position="188"/>
    </location>
</feature>
<comment type="caution">
    <text evidence="2">The sequence shown here is derived from an EMBL/GenBank/DDBJ whole genome shotgun (WGS) entry which is preliminary data.</text>
</comment>